<organism evidence="5 6">
    <name type="scientific">Elysia chlorotica</name>
    <name type="common">Eastern emerald elysia</name>
    <name type="synonym">Sea slug</name>
    <dbReference type="NCBI Taxonomy" id="188477"/>
    <lineage>
        <taxon>Eukaryota</taxon>
        <taxon>Metazoa</taxon>
        <taxon>Spiralia</taxon>
        <taxon>Lophotrochozoa</taxon>
        <taxon>Mollusca</taxon>
        <taxon>Gastropoda</taxon>
        <taxon>Heterobranchia</taxon>
        <taxon>Euthyneura</taxon>
        <taxon>Panpulmonata</taxon>
        <taxon>Sacoglossa</taxon>
        <taxon>Placobranchoidea</taxon>
        <taxon>Plakobranchidae</taxon>
        <taxon>Elysia</taxon>
    </lineage>
</organism>
<dbReference type="Pfam" id="PF05225">
    <property type="entry name" value="HTH_psq"/>
    <property type="match status" value="1"/>
</dbReference>
<accession>A0A3S1HL00</accession>
<dbReference type="Proteomes" id="UP000271974">
    <property type="component" value="Unassembled WGS sequence"/>
</dbReference>
<dbReference type="InterPro" id="IPR004875">
    <property type="entry name" value="DDE_SF_endonuclease_dom"/>
</dbReference>
<feature type="region of interest" description="Disordered" evidence="1">
    <location>
        <begin position="901"/>
        <end position="934"/>
    </location>
</feature>
<dbReference type="PANTHER" id="PTHR19303">
    <property type="entry name" value="TRANSPOSON"/>
    <property type="match status" value="1"/>
</dbReference>
<dbReference type="STRING" id="188477.A0A3S1HL00"/>
<evidence type="ECO:0000259" key="2">
    <source>
        <dbReference type="Pfam" id="PF03184"/>
    </source>
</evidence>
<dbReference type="OrthoDB" id="6154874at2759"/>
<keyword evidence="6" id="KW-1185">Reference proteome</keyword>
<dbReference type="AlphaFoldDB" id="A0A3S1HL00"/>
<evidence type="ECO:0000313" key="6">
    <source>
        <dbReference type="Proteomes" id="UP000271974"/>
    </source>
</evidence>
<dbReference type="Pfam" id="PF21056">
    <property type="entry name" value="ZSWIM1-3_RNaseH-like"/>
    <property type="match status" value="1"/>
</dbReference>
<evidence type="ECO:0000259" key="4">
    <source>
        <dbReference type="Pfam" id="PF21056"/>
    </source>
</evidence>
<dbReference type="Gene3D" id="3.30.420.10">
    <property type="entry name" value="Ribonuclease H-like superfamily/Ribonuclease H"/>
    <property type="match status" value="1"/>
</dbReference>
<feature type="compositionally biased region" description="Low complexity" evidence="1">
    <location>
        <begin position="522"/>
        <end position="550"/>
    </location>
</feature>
<dbReference type="PANTHER" id="PTHR19303:SF74">
    <property type="entry name" value="POGO TRANSPOSABLE ELEMENT WITH KRAB DOMAIN"/>
    <property type="match status" value="1"/>
</dbReference>
<feature type="domain" description="DDE-1" evidence="2">
    <location>
        <begin position="321"/>
        <end position="484"/>
    </location>
</feature>
<evidence type="ECO:0000313" key="5">
    <source>
        <dbReference type="EMBL" id="RUS81635.1"/>
    </source>
</evidence>
<gene>
    <name evidence="5" type="ORF">EGW08_010598</name>
</gene>
<dbReference type="InterPro" id="IPR050863">
    <property type="entry name" value="CenT-Element_Derived"/>
</dbReference>
<reference evidence="5 6" key="1">
    <citation type="submission" date="2019-01" db="EMBL/GenBank/DDBJ databases">
        <title>A draft genome assembly of the solar-powered sea slug Elysia chlorotica.</title>
        <authorList>
            <person name="Cai H."/>
            <person name="Li Q."/>
            <person name="Fang X."/>
            <person name="Li J."/>
            <person name="Curtis N.E."/>
            <person name="Altenburger A."/>
            <person name="Shibata T."/>
            <person name="Feng M."/>
            <person name="Maeda T."/>
            <person name="Schwartz J.A."/>
            <person name="Shigenobu S."/>
            <person name="Lundholm N."/>
            <person name="Nishiyama T."/>
            <person name="Yang H."/>
            <person name="Hasebe M."/>
            <person name="Li S."/>
            <person name="Pierce S.K."/>
            <person name="Wang J."/>
        </authorList>
    </citation>
    <scope>NUCLEOTIDE SEQUENCE [LARGE SCALE GENOMIC DNA]</scope>
    <source>
        <strain evidence="5">EC2010</strain>
        <tissue evidence="5">Whole organism of an adult</tissue>
    </source>
</reference>
<proteinExistence type="predicted"/>
<evidence type="ECO:0008006" key="7">
    <source>
        <dbReference type="Google" id="ProtNLM"/>
    </source>
</evidence>
<feature type="domain" description="HTH psq-type" evidence="3">
    <location>
        <begin position="112"/>
        <end position="141"/>
    </location>
</feature>
<dbReference type="GO" id="GO:0005634">
    <property type="term" value="C:nucleus"/>
    <property type="evidence" value="ECO:0007669"/>
    <property type="project" value="TreeGrafter"/>
</dbReference>
<evidence type="ECO:0000259" key="3">
    <source>
        <dbReference type="Pfam" id="PF05225"/>
    </source>
</evidence>
<comment type="caution">
    <text evidence="5">The sequence shown here is derived from an EMBL/GenBank/DDBJ whole genome shotgun (WGS) entry which is preliminary data.</text>
</comment>
<feature type="domain" description="ZSWIM1/3 RNaseH-like" evidence="4">
    <location>
        <begin position="1"/>
        <end position="91"/>
    </location>
</feature>
<dbReference type="Pfam" id="PF03184">
    <property type="entry name" value="DDE_1"/>
    <property type="match status" value="1"/>
</dbReference>
<name>A0A3S1HL00_ELYCH</name>
<feature type="compositionally biased region" description="Polar residues" evidence="1">
    <location>
        <begin position="901"/>
        <end position="928"/>
    </location>
</feature>
<dbReference type="InterPro" id="IPR036397">
    <property type="entry name" value="RNaseH_sf"/>
</dbReference>
<dbReference type="EMBL" id="RQTK01000326">
    <property type="protein sequence ID" value="RUS81635.1"/>
    <property type="molecule type" value="Genomic_DNA"/>
</dbReference>
<dbReference type="InterPro" id="IPR048324">
    <property type="entry name" value="ZSWIM1-3_RNaseH-like"/>
</dbReference>
<evidence type="ECO:0000256" key="1">
    <source>
        <dbReference type="SAM" id="MobiDB-lite"/>
    </source>
</evidence>
<protein>
    <recommendedName>
        <fullName evidence="7">DDE-1 domain-containing protein</fullName>
    </recommendedName>
</protein>
<dbReference type="InterPro" id="IPR007889">
    <property type="entry name" value="HTH_Psq"/>
</dbReference>
<sequence length="934" mass="104079">MFQKYLETVVMDITYRTNKYLYPLLTAMVIDCEGHGIPVMHAYLRKEDTAILEHVLRTFGELNSFADTHCFVVDKDMVEIAAVAAVFPDIPINLTLTLLQNYKHKTDTDHPTEGRILAALEAVTNGMAFRKAAEEFGISKSAPQRYQVKQAKQKDTTSTTPLAPNYQHTQIFTVAQEKDLIRFIVEMSDLYHGYTYKQLRVFAYEMAVSNNIKIPQYWKDNKMASIDWHKGFVARNGEGLALRAPEPTSLARATAFNRFNVETFFNNPETCYQKAKSSACTIFNLDETGCTTTHKPPKILARKGSKQVGKVVSQERGELLTVCAIVSAAGISIPPVLVFPRKNYKDIFMRGGPEGALGLVNPSGWMNVDLFLEVLKHFVQHARPAPDHQVVLVMDNHESHVSLAAREYAKENNVHIVTLPPHTSHRTQPLDRAVFGPMKTYLNSASDAWILANPGRAISIYDMAGLIREAWMRASTPSNITSGFRVSGVWPFDRHAFDDEGYLASNVTDRPCPVPSNDQAANPVPSALSTSSSSLEPGPSNSSGPESASVLSTAEPSLELQPGPSNRSGPESASVLSTAEPSLELQPGPSNRSEPCSAFSRSPADAPERKESTRGRKRGRSMVATSTPELCRLRMELFEKEKRYKTTTKSKKNLFGDQRDSDSDLDLDVDDILESDSESVDDPQSGHDTLVLGVVDNPSIDDFVLCEYAMKSKIVYYIGIIKKERDADDELEIEFLKRMHRNEDKFIRTQEDICTVHIDQLKAILPPPVRCGTTSRTKGIMVFTTDFGNLDLRPGRTKKIVTELEEKMKKIEDKFGHLMEITGGGFRDLLENLVLVLFGDTRDKVSYLRNQKYHAYLQGNGHWASQGQLSRFTEHEGIKAKMLGFTGRRNLNLQNQSRINGSTSFQTASPPSTNMSSANISFNQTFTSPSPPSL</sequence>
<feature type="region of interest" description="Disordered" evidence="1">
    <location>
        <begin position="508"/>
        <end position="626"/>
    </location>
</feature>
<feature type="compositionally biased region" description="Polar residues" evidence="1">
    <location>
        <begin position="563"/>
        <end position="580"/>
    </location>
</feature>
<dbReference type="GO" id="GO:0003677">
    <property type="term" value="F:DNA binding"/>
    <property type="evidence" value="ECO:0007669"/>
    <property type="project" value="InterPro"/>
</dbReference>